<reference evidence="1" key="1">
    <citation type="submission" date="2020-08" db="EMBL/GenBank/DDBJ databases">
        <title>Plant Genome Project.</title>
        <authorList>
            <person name="Zhang R.-G."/>
        </authorList>
    </citation>
    <scope>NUCLEOTIDE SEQUENCE</scope>
    <source>
        <strain evidence="1">WSP0</strain>
        <tissue evidence="1">Leaf</tissue>
    </source>
</reference>
<keyword evidence="2" id="KW-1185">Reference proteome</keyword>
<evidence type="ECO:0000313" key="1">
    <source>
        <dbReference type="EMBL" id="KAG5532094.1"/>
    </source>
</evidence>
<organism evidence="1 2">
    <name type="scientific">Rhododendron griersonianum</name>
    <dbReference type="NCBI Taxonomy" id="479676"/>
    <lineage>
        <taxon>Eukaryota</taxon>
        <taxon>Viridiplantae</taxon>
        <taxon>Streptophyta</taxon>
        <taxon>Embryophyta</taxon>
        <taxon>Tracheophyta</taxon>
        <taxon>Spermatophyta</taxon>
        <taxon>Magnoliopsida</taxon>
        <taxon>eudicotyledons</taxon>
        <taxon>Gunneridae</taxon>
        <taxon>Pentapetalae</taxon>
        <taxon>asterids</taxon>
        <taxon>Ericales</taxon>
        <taxon>Ericaceae</taxon>
        <taxon>Ericoideae</taxon>
        <taxon>Rhodoreae</taxon>
        <taxon>Rhododendron</taxon>
    </lineage>
</organism>
<comment type="caution">
    <text evidence="1">The sequence shown here is derived from an EMBL/GenBank/DDBJ whole genome shotgun (WGS) entry which is preliminary data.</text>
</comment>
<dbReference type="EMBL" id="JACTNZ010000009">
    <property type="protein sequence ID" value="KAG5532094.1"/>
    <property type="molecule type" value="Genomic_DNA"/>
</dbReference>
<protein>
    <submittedName>
        <fullName evidence="1">Uncharacterized protein</fullName>
    </submittedName>
</protein>
<dbReference type="Proteomes" id="UP000823749">
    <property type="component" value="Chromosome 9"/>
</dbReference>
<name>A0AAV6IXY7_9ERIC</name>
<gene>
    <name evidence="1" type="ORF">RHGRI_026641</name>
</gene>
<evidence type="ECO:0000313" key="2">
    <source>
        <dbReference type="Proteomes" id="UP000823749"/>
    </source>
</evidence>
<dbReference type="AlphaFoldDB" id="A0AAV6IXY7"/>
<sequence>MPLLCKLCGRFWKLTIGPWWPKSKKKGNFLDPGSKIKAVPYPGSHSTPLFKVVFLLMAVKLVLQGLMTKIVGIKLQPLLKISLNPVFRGSQKQAQSGGDSNASSVGNWVTSLRIVEKLPEVVTKHFLVKWRKVMMIFPCMMMLHVKRLVVTWKRKWVFHL</sequence>
<accession>A0AAV6IXY7</accession>
<proteinExistence type="predicted"/>